<dbReference type="InterPro" id="IPR027417">
    <property type="entry name" value="P-loop_NTPase"/>
</dbReference>
<dbReference type="GO" id="GO:0043139">
    <property type="term" value="F:5'-3' DNA helicase activity"/>
    <property type="evidence" value="ECO:0007669"/>
    <property type="project" value="UniProtKB-EC"/>
</dbReference>
<evidence type="ECO:0000313" key="14">
    <source>
        <dbReference type="EMBL" id="AXN02584.1"/>
    </source>
</evidence>
<dbReference type="SUPFAM" id="SSF48024">
    <property type="entry name" value="N-terminal domain of DnaB helicase"/>
    <property type="match status" value="1"/>
</dbReference>
<dbReference type="InterPro" id="IPR036185">
    <property type="entry name" value="DNA_heli_DnaB-like_N_sf"/>
</dbReference>
<evidence type="ECO:0000256" key="4">
    <source>
        <dbReference type="ARBA" id="ARBA00022741"/>
    </source>
</evidence>
<evidence type="ECO:0000256" key="2">
    <source>
        <dbReference type="ARBA" id="ARBA00022515"/>
    </source>
</evidence>
<evidence type="ECO:0000256" key="5">
    <source>
        <dbReference type="ARBA" id="ARBA00022801"/>
    </source>
</evidence>
<dbReference type="PROSITE" id="PS51199">
    <property type="entry name" value="SF4_HELICASE"/>
    <property type="match status" value="1"/>
</dbReference>
<dbReference type="EMBL" id="CP028359">
    <property type="protein sequence ID" value="AXN02584.1"/>
    <property type="molecule type" value="Genomic_DNA"/>
</dbReference>
<keyword evidence="3 12" id="KW-0235">DNA replication</keyword>
<feature type="domain" description="SF4 helicase" evidence="13">
    <location>
        <begin position="178"/>
        <end position="453"/>
    </location>
</feature>
<evidence type="ECO:0000256" key="6">
    <source>
        <dbReference type="ARBA" id="ARBA00022806"/>
    </source>
</evidence>
<evidence type="ECO:0000256" key="7">
    <source>
        <dbReference type="ARBA" id="ARBA00022840"/>
    </source>
</evidence>
<dbReference type="EC" id="5.6.2.3" evidence="11 12"/>
<proteinExistence type="inferred from homology"/>
<name>A0A346E0S9_9FLAO</name>
<evidence type="ECO:0000259" key="13">
    <source>
        <dbReference type="PROSITE" id="PS51199"/>
    </source>
</evidence>
<organism evidence="14 15">
    <name type="scientific">Candidatus Karelsulcia muelleri</name>
    <dbReference type="NCBI Taxonomy" id="336810"/>
    <lineage>
        <taxon>Bacteria</taxon>
        <taxon>Pseudomonadati</taxon>
        <taxon>Bacteroidota</taxon>
        <taxon>Flavobacteriia</taxon>
        <taxon>Flavobacteriales</taxon>
        <taxon>Candidatus Karelsulcia</taxon>
    </lineage>
</organism>
<keyword evidence="7 12" id="KW-0067">ATP-binding</keyword>
<evidence type="ECO:0000256" key="3">
    <source>
        <dbReference type="ARBA" id="ARBA00022705"/>
    </source>
</evidence>
<dbReference type="CDD" id="cd00984">
    <property type="entry name" value="DnaB_C"/>
    <property type="match status" value="1"/>
</dbReference>
<dbReference type="AlphaFoldDB" id="A0A346E0S9"/>
<dbReference type="Proteomes" id="UP000257017">
    <property type="component" value="Chromosome"/>
</dbReference>
<dbReference type="OrthoDB" id="9773982at2"/>
<keyword evidence="4 12" id="KW-0547">Nucleotide-binding</keyword>
<keyword evidence="9" id="KW-0413">Isomerase</keyword>
<keyword evidence="6 12" id="KW-0347">Helicase</keyword>
<reference evidence="14 15" key="1">
    <citation type="submission" date="2018-03" db="EMBL/GenBank/DDBJ databases">
        <title>A parallel universe: an anciently diverged bacterial symbiosis in a Hawaiian planthopper (Hemiptera: Cixiidae) reveals rearranged nutritional responsibilities.</title>
        <authorList>
            <person name="Bennett G."/>
            <person name="Mao M."/>
        </authorList>
    </citation>
    <scope>NUCLEOTIDE SEQUENCE [LARGE SCALE GENOMIC DNA]</scope>
    <source>
        <strain evidence="14 15">OLIH</strain>
    </source>
</reference>
<comment type="similarity">
    <text evidence="1 12">Belongs to the helicase family. DnaB subfamily.</text>
</comment>
<evidence type="ECO:0000256" key="10">
    <source>
        <dbReference type="ARBA" id="ARBA00048954"/>
    </source>
</evidence>
<evidence type="ECO:0000256" key="8">
    <source>
        <dbReference type="ARBA" id="ARBA00023125"/>
    </source>
</evidence>
<dbReference type="InterPro" id="IPR016136">
    <property type="entry name" value="DNA_helicase_N/primase_C"/>
</dbReference>
<dbReference type="Pfam" id="PF00772">
    <property type="entry name" value="DnaB"/>
    <property type="match status" value="1"/>
</dbReference>
<dbReference type="RefSeq" id="WP_158380300.1">
    <property type="nucleotide sequence ID" value="NZ_CP028359.1"/>
</dbReference>
<dbReference type="GO" id="GO:0016887">
    <property type="term" value="F:ATP hydrolysis activity"/>
    <property type="evidence" value="ECO:0007669"/>
    <property type="project" value="RHEA"/>
</dbReference>
<dbReference type="InterPro" id="IPR007694">
    <property type="entry name" value="DNA_helicase_DnaB-like_C"/>
</dbReference>
<evidence type="ECO:0000313" key="15">
    <source>
        <dbReference type="Proteomes" id="UP000257017"/>
    </source>
</evidence>
<comment type="catalytic activity">
    <reaction evidence="10 12">
        <text>ATP + H2O = ADP + phosphate + H(+)</text>
        <dbReference type="Rhea" id="RHEA:13065"/>
        <dbReference type="ChEBI" id="CHEBI:15377"/>
        <dbReference type="ChEBI" id="CHEBI:15378"/>
        <dbReference type="ChEBI" id="CHEBI:30616"/>
        <dbReference type="ChEBI" id="CHEBI:43474"/>
        <dbReference type="ChEBI" id="CHEBI:456216"/>
        <dbReference type="EC" id="5.6.2.3"/>
    </reaction>
</comment>
<dbReference type="InterPro" id="IPR003593">
    <property type="entry name" value="AAA+_ATPase"/>
</dbReference>
<sequence length="453" mass="51750">MKELLKKKEANPKALNLEEAVIGGILIDPNCLEDIIDIIEPEIFYKLKNKEIIKVIRTLYNNSEPIDIYTVSNELKKIGKFNVVGGDLYLTKLTNNRISSANIEYHSKIIKNKFILRQLIETSYEIIKLSQEEKSDVLDLLNYAEMKLFKINNKTNLKDTTKSINSLIKTTIKNLKTNVKNLNGIPSGFRDLDKITCGWQNSELIIFAARPGMGKTSFALSMARNIVVNFKIPILIFSLEMSATQLVTRLISAETGIPSERLKYSDLSKLEWKLVNSKIKSLSEAPLYIDDTHYLSIFDLRCKCRREISKNKIKLIIIDYLQLMTSGKLETLPNLPREQEVSFISRNLKAISKEFNLPIIALSQLSRAVETRGGRKRPILSDLRESGALEQDADIVTFIYRPEYYGFTNWDNGENESCKGEAELIIAKNRNGRIDNVRIKFVNENVNFSNLNL</sequence>
<dbReference type="GO" id="GO:1990077">
    <property type="term" value="C:primosome complex"/>
    <property type="evidence" value="ECO:0007669"/>
    <property type="project" value="UniProtKB-UniRule"/>
</dbReference>
<dbReference type="InterPro" id="IPR007692">
    <property type="entry name" value="DNA_helicase_DnaB"/>
</dbReference>
<dbReference type="GO" id="GO:0005524">
    <property type="term" value="F:ATP binding"/>
    <property type="evidence" value="ECO:0007669"/>
    <property type="project" value="UniProtKB-UniRule"/>
</dbReference>
<keyword evidence="5 12" id="KW-0378">Hydrolase</keyword>
<evidence type="ECO:0000256" key="12">
    <source>
        <dbReference type="RuleBase" id="RU362085"/>
    </source>
</evidence>
<dbReference type="Pfam" id="PF03796">
    <property type="entry name" value="DnaB_C"/>
    <property type="match status" value="1"/>
</dbReference>
<comment type="function">
    <text evidence="12">The main replicative DNA helicase, it participates in initiation and elongation during chromosome replication. Travels ahead of the DNA replisome, separating dsDNA into templates for DNA synthesis. A processive ATP-dependent 5'-3' DNA helicase it has DNA-dependent ATPase activity.</text>
</comment>
<evidence type="ECO:0000256" key="1">
    <source>
        <dbReference type="ARBA" id="ARBA00008428"/>
    </source>
</evidence>
<evidence type="ECO:0000256" key="9">
    <source>
        <dbReference type="ARBA" id="ARBA00023235"/>
    </source>
</evidence>
<dbReference type="GO" id="GO:0003677">
    <property type="term" value="F:DNA binding"/>
    <property type="evidence" value="ECO:0007669"/>
    <property type="project" value="UniProtKB-UniRule"/>
</dbReference>
<accession>A0A346E0S9</accession>
<dbReference type="Gene3D" id="1.10.860.10">
    <property type="entry name" value="DNAb Helicase, Chain A"/>
    <property type="match status" value="1"/>
</dbReference>
<dbReference type="GO" id="GO:0006269">
    <property type="term" value="P:DNA replication, synthesis of primer"/>
    <property type="evidence" value="ECO:0007669"/>
    <property type="project" value="UniProtKB-UniRule"/>
</dbReference>
<dbReference type="PANTHER" id="PTHR30153:SF2">
    <property type="entry name" value="REPLICATIVE DNA HELICASE"/>
    <property type="match status" value="1"/>
</dbReference>
<dbReference type="GO" id="GO:0005829">
    <property type="term" value="C:cytosol"/>
    <property type="evidence" value="ECO:0007669"/>
    <property type="project" value="TreeGrafter"/>
</dbReference>
<keyword evidence="8 12" id="KW-0238">DNA-binding</keyword>
<dbReference type="PANTHER" id="PTHR30153">
    <property type="entry name" value="REPLICATIVE DNA HELICASE DNAB"/>
    <property type="match status" value="1"/>
</dbReference>
<dbReference type="Gene3D" id="3.40.50.300">
    <property type="entry name" value="P-loop containing nucleotide triphosphate hydrolases"/>
    <property type="match status" value="1"/>
</dbReference>
<evidence type="ECO:0000256" key="11">
    <source>
        <dbReference type="NCBIfam" id="TIGR00665"/>
    </source>
</evidence>
<dbReference type="NCBIfam" id="TIGR00665">
    <property type="entry name" value="DnaB"/>
    <property type="match status" value="1"/>
</dbReference>
<keyword evidence="2 12" id="KW-0639">Primosome</keyword>
<gene>
    <name evidence="14" type="ORF">C9I73_032</name>
</gene>
<dbReference type="InterPro" id="IPR007693">
    <property type="entry name" value="DNA_helicase_DnaB-like_N"/>
</dbReference>
<dbReference type="SUPFAM" id="SSF52540">
    <property type="entry name" value="P-loop containing nucleoside triphosphate hydrolases"/>
    <property type="match status" value="1"/>
</dbReference>
<protein>
    <recommendedName>
        <fullName evidence="11 12">Replicative DNA helicase</fullName>
        <ecNumber evidence="11 12">5.6.2.3</ecNumber>
    </recommendedName>
</protein>
<dbReference type="SMART" id="SM00382">
    <property type="entry name" value="AAA"/>
    <property type="match status" value="1"/>
</dbReference>